<dbReference type="Gene3D" id="1.10.10.10">
    <property type="entry name" value="Winged helix-like DNA-binding domain superfamily/Winged helix DNA-binding domain"/>
    <property type="match status" value="1"/>
</dbReference>
<sequence length="311" mass="33807">MHSAGEVAARDDDHRADECKRDAEPFAPTQPLAHHGRRRQRLGISQSAVSHAIKSLENELDVELVSRQHAAAALTEVGNRLLTRTREILGLLDAMTQEASAARGLSEGLVRVGSFGPTSSLKRLPAILEAFRSRYPGIAVQIDEAPDQEVRQWILERRIDIGFVLLPDNAFNTVPLAEDEMVAVLPHCHPLARRAFVTPADLAGEPLNLSEQCAWPLVLPVFAAHGLAPQVRYRMTQVLTILGMVESGGGISIMPEPALPADVARTNLQLATVALRPAIRRRVGLRDLARAAPAVKAFIEIARKSATESAK</sequence>
<gene>
    <name evidence="7" type="ORF">CR103_12410</name>
</gene>
<accession>A0A2G8T0G8</accession>
<evidence type="ECO:0000256" key="2">
    <source>
        <dbReference type="ARBA" id="ARBA00023015"/>
    </source>
</evidence>
<dbReference type="GO" id="GO:0003677">
    <property type="term" value="F:DNA binding"/>
    <property type="evidence" value="ECO:0007669"/>
    <property type="project" value="UniProtKB-KW"/>
</dbReference>
<evidence type="ECO:0000256" key="5">
    <source>
        <dbReference type="SAM" id="MobiDB-lite"/>
    </source>
</evidence>
<feature type="region of interest" description="Disordered" evidence="5">
    <location>
        <begin position="1"/>
        <end position="41"/>
    </location>
</feature>
<dbReference type="SUPFAM" id="SSF46785">
    <property type="entry name" value="Winged helix' DNA-binding domain"/>
    <property type="match status" value="1"/>
</dbReference>
<dbReference type="InterPro" id="IPR050950">
    <property type="entry name" value="HTH-type_LysR_regulators"/>
</dbReference>
<dbReference type="Proteomes" id="UP000228593">
    <property type="component" value="Unassembled WGS sequence"/>
</dbReference>
<dbReference type="PROSITE" id="PS50931">
    <property type="entry name" value="HTH_LYSR"/>
    <property type="match status" value="1"/>
</dbReference>
<dbReference type="PANTHER" id="PTHR30419">
    <property type="entry name" value="HTH-TYPE TRANSCRIPTIONAL REGULATOR YBHD"/>
    <property type="match status" value="1"/>
</dbReference>
<protein>
    <submittedName>
        <fullName evidence="7">LysR family transcriptional regulator</fullName>
    </submittedName>
</protein>
<evidence type="ECO:0000313" key="7">
    <source>
        <dbReference type="EMBL" id="PIL39545.1"/>
    </source>
</evidence>
<evidence type="ECO:0000256" key="1">
    <source>
        <dbReference type="ARBA" id="ARBA00009437"/>
    </source>
</evidence>
<feature type="compositionally biased region" description="Basic and acidic residues" evidence="5">
    <location>
        <begin position="8"/>
        <end position="24"/>
    </location>
</feature>
<keyword evidence="2" id="KW-0805">Transcription regulation</keyword>
<dbReference type="AlphaFoldDB" id="A0A2G8T0G8"/>
<dbReference type="PANTHER" id="PTHR30419:SF28">
    <property type="entry name" value="HTH-TYPE TRANSCRIPTIONAL REGULATOR BSDA"/>
    <property type="match status" value="1"/>
</dbReference>
<evidence type="ECO:0000256" key="4">
    <source>
        <dbReference type="ARBA" id="ARBA00023163"/>
    </source>
</evidence>
<dbReference type="SUPFAM" id="SSF53850">
    <property type="entry name" value="Periplasmic binding protein-like II"/>
    <property type="match status" value="1"/>
</dbReference>
<dbReference type="InterPro" id="IPR036388">
    <property type="entry name" value="WH-like_DNA-bd_sf"/>
</dbReference>
<keyword evidence="8" id="KW-1185">Reference proteome</keyword>
<dbReference type="InterPro" id="IPR036390">
    <property type="entry name" value="WH_DNA-bd_sf"/>
</dbReference>
<keyword evidence="4" id="KW-0804">Transcription</keyword>
<comment type="caution">
    <text evidence="7">The sequence shown here is derived from an EMBL/GenBank/DDBJ whole genome shotgun (WGS) entry which is preliminary data.</text>
</comment>
<feature type="domain" description="HTH lysR-type" evidence="6">
    <location>
        <begin position="40"/>
        <end position="75"/>
    </location>
</feature>
<name>A0A2G8T0G8_9BURK</name>
<dbReference type="Pfam" id="PF00126">
    <property type="entry name" value="HTH_1"/>
    <property type="match status" value="1"/>
</dbReference>
<keyword evidence="3" id="KW-0238">DNA-binding</keyword>
<dbReference type="EMBL" id="PDOB01000017">
    <property type="protein sequence ID" value="PIL39545.1"/>
    <property type="molecule type" value="Genomic_DNA"/>
</dbReference>
<dbReference type="GO" id="GO:0005829">
    <property type="term" value="C:cytosol"/>
    <property type="evidence" value="ECO:0007669"/>
    <property type="project" value="TreeGrafter"/>
</dbReference>
<dbReference type="CDD" id="cd05466">
    <property type="entry name" value="PBP2_LTTR_substrate"/>
    <property type="match status" value="1"/>
</dbReference>
<evidence type="ECO:0000313" key="8">
    <source>
        <dbReference type="Proteomes" id="UP000228593"/>
    </source>
</evidence>
<dbReference type="Gene3D" id="3.40.190.290">
    <property type="match status" value="1"/>
</dbReference>
<dbReference type="OrthoDB" id="9786526at2"/>
<comment type="similarity">
    <text evidence="1">Belongs to the LysR transcriptional regulatory family.</text>
</comment>
<organism evidence="7 8">
    <name type="scientific">Massilia psychrophila</name>
    <dbReference type="NCBI Taxonomy" id="1603353"/>
    <lineage>
        <taxon>Bacteria</taxon>
        <taxon>Pseudomonadati</taxon>
        <taxon>Pseudomonadota</taxon>
        <taxon>Betaproteobacteria</taxon>
        <taxon>Burkholderiales</taxon>
        <taxon>Oxalobacteraceae</taxon>
        <taxon>Telluria group</taxon>
        <taxon>Massilia</taxon>
    </lineage>
</organism>
<dbReference type="Pfam" id="PF03466">
    <property type="entry name" value="LysR_substrate"/>
    <property type="match status" value="1"/>
</dbReference>
<reference evidence="7 8" key="1">
    <citation type="submission" date="2017-10" db="EMBL/GenBank/DDBJ databases">
        <title>Massilia psychrophilum sp. nov., a novel purple-pigmented bacterium isolated from Tianshan glacier, Xinjiang Municipality, China.</title>
        <authorList>
            <person name="Wang H."/>
        </authorList>
    </citation>
    <scope>NUCLEOTIDE SEQUENCE [LARGE SCALE GENOMIC DNA]</scope>
    <source>
        <strain evidence="7 8">JCM 30813</strain>
    </source>
</reference>
<dbReference type="GO" id="GO:0003700">
    <property type="term" value="F:DNA-binding transcription factor activity"/>
    <property type="evidence" value="ECO:0007669"/>
    <property type="project" value="InterPro"/>
</dbReference>
<proteinExistence type="inferred from homology"/>
<evidence type="ECO:0000259" key="6">
    <source>
        <dbReference type="PROSITE" id="PS50931"/>
    </source>
</evidence>
<dbReference type="InterPro" id="IPR005119">
    <property type="entry name" value="LysR_subst-bd"/>
</dbReference>
<dbReference type="InterPro" id="IPR000847">
    <property type="entry name" value="LysR_HTH_N"/>
</dbReference>
<evidence type="ECO:0000256" key="3">
    <source>
        <dbReference type="ARBA" id="ARBA00023125"/>
    </source>
</evidence>